<accession>A0A7U4PAX8</accession>
<accession>A0A7T2X225</accession>
<dbReference type="PROSITE" id="PS51379">
    <property type="entry name" value="4FE4S_FER_2"/>
    <property type="match status" value="2"/>
</dbReference>
<keyword evidence="1" id="KW-0004">4Fe-4S</keyword>
<dbReference type="AlphaFoldDB" id="A0A7U4PAX8"/>
<evidence type="ECO:0000256" key="1">
    <source>
        <dbReference type="ARBA" id="ARBA00022485"/>
    </source>
</evidence>
<dbReference type="RefSeq" id="WP_006027773.1">
    <property type="nucleotide sequence ID" value="NZ_CP013382.1"/>
</dbReference>
<dbReference type="GO" id="GO:0005886">
    <property type="term" value="C:plasma membrane"/>
    <property type="evidence" value="ECO:0007669"/>
    <property type="project" value="TreeGrafter"/>
</dbReference>
<dbReference type="PROSITE" id="PS00198">
    <property type="entry name" value="4FE4S_FER_1"/>
    <property type="match status" value="1"/>
</dbReference>
<evidence type="ECO:0000313" key="7">
    <source>
        <dbReference type="Proteomes" id="UP000594943"/>
    </source>
</evidence>
<name>A0A7U4PAX8_9BURK</name>
<dbReference type="InterPro" id="IPR017900">
    <property type="entry name" value="4Fe4S_Fe_S_CS"/>
</dbReference>
<dbReference type="GO" id="GO:0016491">
    <property type="term" value="F:oxidoreductase activity"/>
    <property type="evidence" value="ECO:0007669"/>
    <property type="project" value="UniProtKB-KW"/>
</dbReference>
<evidence type="ECO:0000256" key="2">
    <source>
        <dbReference type="ARBA" id="ARBA00022723"/>
    </source>
</evidence>
<dbReference type="GO" id="GO:0046872">
    <property type="term" value="F:metal ion binding"/>
    <property type="evidence" value="ECO:0007669"/>
    <property type="project" value="UniProtKB-KW"/>
</dbReference>
<evidence type="ECO:0000256" key="4">
    <source>
        <dbReference type="ARBA" id="ARBA00023004"/>
    </source>
</evidence>
<evidence type="ECO:0000256" key="3">
    <source>
        <dbReference type="ARBA" id="ARBA00023002"/>
    </source>
</evidence>
<dbReference type="InterPro" id="IPR051460">
    <property type="entry name" value="HdrC_iron-sulfur_subunit"/>
</dbReference>
<dbReference type="Pfam" id="PF11982">
    <property type="entry name" value="DUF3483"/>
    <property type="match status" value="1"/>
</dbReference>
<dbReference type="KEGG" id="bhg:I6G56_25275"/>
<keyword evidence="3" id="KW-0560">Oxidoreductase</keyword>
<dbReference type="InterPro" id="IPR009051">
    <property type="entry name" value="Helical_ferredxn"/>
</dbReference>
<dbReference type="Pfam" id="PF02754">
    <property type="entry name" value="CCG"/>
    <property type="match status" value="2"/>
</dbReference>
<dbReference type="Gene3D" id="1.10.1060.10">
    <property type="entry name" value="Alpha-helical ferredoxin"/>
    <property type="match status" value="1"/>
</dbReference>
<dbReference type="PANTHER" id="PTHR43255:SF1">
    <property type="entry name" value="IRON-SULFUR-BINDING OXIDOREDUCTASE FADF-RELATED"/>
    <property type="match status" value="1"/>
</dbReference>
<reference evidence="6 7" key="1">
    <citation type="submission" date="2020-12" db="EMBL/GenBank/DDBJ databases">
        <title>FDA dAtabase for Regulatory Grade micrObial Sequences (FDA-ARGOS): Supporting development and validation of Infectious Disease Dx tests.</title>
        <authorList>
            <person name="Nelson B."/>
            <person name="Plummer A."/>
            <person name="Tallon L."/>
            <person name="Sadzewicz L."/>
            <person name="Zhao X."/>
            <person name="Boylan J."/>
            <person name="Ott S."/>
            <person name="Bowen H."/>
            <person name="Vavikolanu K."/>
            <person name="Mehta A."/>
            <person name="Aluvathingal J."/>
            <person name="Nadendla S."/>
            <person name="Myers T."/>
            <person name="Yan Y."/>
            <person name="Sichtig H."/>
        </authorList>
    </citation>
    <scope>NUCLEOTIDE SEQUENCE [LARGE SCALE GENOMIC DNA]</scope>
    <source>
        <strain evidence="6 7">FDAARGOS_899</strain>
    </source>
</reference>
<keyword evidence="5" id="KW-0411">Iron-sulfur</keyword>
<dbReference type="FunFam" id="1.10.1060.10:FF:000014">
    <property type="entry name" value="DgcB, Dimethylglycine catabolism"/>
    <property type="match status" value="1"/>
</dbReference>
<dbReference type="Pfam" id="PF13183">
    <property type="entry name" value="Fer4_8"/>
    <property type="match status" value="1"/>
</dbReference>
<keyword evidence="4" id="KW-0408">Iron</keyword>
<evidence type="ECO:0000313" key="6">
    <source>
        <dbReference type="EMBL" id="QPS47710.1"/>
    </source>
</evidence>
<evidence type="ECO:0000256" key="5">
    <source>
        <dbReference type="ARBA" id="ARBA00023014"/>
    </source>
</evidence>
<proteinExistence type="predicted"/>
<dbReference type="EMBL" id="CP065687">
    <property type="protein sequence ID" value="QPS47710.1"/>
    <property type="molecule type" value="Genomic_DNA"/>
</dbReference>
<protein>
    <submittedName>
        <fullName evidence="6">(Fe-S)-binding protein</fullName>
    </submittedName>
</protein>
<keyword evidence="2" id="KW-0479">Metal-binding</keyword>
<dbReference type="GO" id="GO:0051539">
    <property type="term" value="F:4 iron, 4 sulfur cluster binding"/>
    <property type="evidence" value="ECO:0007669"/>
    <property type="project" value="UniProtKB-KW"/>
</dbReference>
<dbReference type="InterPro" id="IPR017896">
    <property type="entry name" value="4Fe4S_Fe-S-bd"/>
</dbReference>
<dbReference type="SUPFAM" id="SSF46548">
    <property type="entry name" value="alpha-helical ferredoxin"/>
    <property type="match status" value="1"/>
</dbReference>
<sequence length="641" mass="68354">MKPAILITALLWLSVAGLAFAVAKRSSYWRLGRATAPGAFGLTNLFAIPKRYFVDLHHVVARDPYIAKTHVATAGGALAALALVFVNYGLAIYSPWLDKLILLAALAMFAGAVFVWRRRHARDVPARLSRGPWNTLPWLLGAFALGLVLFMLVPAAAMSGAFAAFCAALIGAGAFAMTVGAAKGGPMKHAIAGLLHLAFHPRQERFATTRDAYTGNGGATPPTALKPSDVEHDEYGVARPAEFRWNQLLSFDACVQCGKCEAACPAFASDQPLNPKKLIQDLVVGMAGGTDAAYAGSPTPGIAVGKHGGDPQRPIVSSLIEADTLWSCTTCRACVQECPMLIEHVDAIVDMRRNQTLVHGAVPGKGAEVLANLRETGTMGGYDMAARYDWSVDLSAPVAQPGRPVDVLIVAGEGAFDMRYQRTLRALVKVLDHAGVDYAVLGRAETDTGDVARRLGDEATFQQMGKRLIGTLGALSFKQIVTADPHVMHSLRNEYRALGGRYEVKHHTTFVAELVAAGRIKPQAADALREKRITYHDPCYLGRYNGETEAPRKLLKTLGIQIVEMERNGMRGRCCGGGGGAPLTDIPGKQRIPDIRIADARAVGADVVAVGCPNCTAMLEGVVGPRPDVLDVAELVAASLE</sequence>
<dbReference type="InterPro" id="IPR004017">
    <property type="entry name" value="Cys_rich_dom"/>
</dbReference>
<dbReference type="PANTHER" id="PTHR43255">
    <property type="entry name" value="IRON-SULFUR-BINDING OXIDOREDUCTASE FADF-RELATED-RELATED"/>
    <property type="match status" value="1"/>
</dbReference>
<gene>
    <name evidence="6" type="ORF">I6G56_25275</name>
</gene>
<dbReference type="Proteomes" id="UP000594943">
    <property type="component" value="Chromosome 2"/>
</dbReference>
<organism evidence="6 7">
    <name type="scientific">Burkholderia humptydooensis</name>
    <dbReference type="NCBI Taxonomy" id="430531"/>
    <lineage>
        <taxon>Bacteria</taxon>
        <taxon>Pseudomonadati</taxon>
        <taxon>Pseudomonadota</taxon>
        <taxon>Betaproteobacteria</taxon>
        <taxon>Burkholderiales</taxon>
        <taxon>Burkholderiaceae</taxon>
        <taxon>Burkholderia</taxon>
        <taxon>pseudomallei group</taxon>
    </lineage>
</organism>
<dbReference type="InterPro" id="IPR021872">
    <property type="entry name" value="Csal_0991-like_N"/>
</dbReference>